<reference evidence="2 4" key="2">
    <citation type="journal article" date="2005" name="J. Bacteriol.">
        <title>The genome of S-PM2, a 'photosynthetic' T4-type bacteriophage that infects marine Synechococcus strains.</title>
        <authorList>
            <person name="Mann N.H."/>
            <person name="Clokie M.R."/>
            <person name="Millard A."/>
            <person name="Cook A."/>
            <person name="Wilson W.H."/>
            <person name="Wheatley P.J."/>
            <person name="Letarov A."/>
            <person name="Krisch H.M."/>
        </authorList>
    </citation>
    <scope>NUCLEOTIDE SEQUENCE</scope>
</reference>
<reference evidence="3" key="4">
    <citation type="submission" date="2015-02" db="EMBL/GenBank/DDBJ databases">
        <authorList>
            <person name="Chooi Y.-H."/>
        </authorList>
    </citation>
    <scope>NUCLEOTIDE SEQUENCE</scope>
</reference>
<dbReference type="Proteomes" id="UP000000994">
    <property type="component" value="Segment"/>
</dbReference>
<dbReference type="RefSeq" id="YP_195123.1">
    <property type="nucleotide sequence ID" value="NC_006820.1"/>
</dbReference>
<feature type="region of interest" description="Disordered" evidence="1">
    <location>
        <begin position="34"/>
        <end position="56"/>
    </location>
</feature>
<dbReference type="SUPFAM" id="SSF56496">
    <property type="entry name" value="Fibrinogen C-terminal domain-like"/>
    <property type="match status" value="1"/>
</dbReference>
<reference evidence="3 5" key="3">
    <citation type="journal article" date="2015" name="PLoS ONE">
        <title>Spontaneous Deletion of an "ORFanage" Region Facilitates Host Adaptation in a "Photosynthetic" Cyanophage.</title>
        <authorList>
            <person name="Puxty R.J."/>
            <person name="Perez-Sepulveda B."/>
            <person name="Rihtman B."/>
            <person name="Evans D.J."/>
            <person name="Millard A.D."/>
            <person name="Scanlan D.J."/>
        </authorList>
    </citation>
    <scope>NUCLEOTIDE SEQUENCE [LARGE SCALE GENOMIC DNA]</scope>
</reference>
<dbReference type="OrthoDB" id="7316at10239"/>
<dbReference type="EMBL" id="LN828717">
    <property type="protein sequence ID" value="CFW42225.1"/>
    <property type="molecule type" value="Genomic_DNA"/>
</dbReference>
<proteinExistence type="predicted"/>
<feature type="compositionally biased region" description="Polar residues" evidence="1">
    <location>
        <begin position="34"/>
        <end position="53"/>
    </location>
</feature>
<dbReference type="InterPro" id="IPR036056">
    <property type="entry name" value="Fibrinogen-like_C"/>
</dbReference>
<keyword evidence="4" id="KW-1185">Reference proteome</keyword>
<dbReference type="Proteomes" id="UP000246186">
    <property type="component" value="Genome"/>
</dbReference>
<dbReference type="NCBIfam" id="NF040941">
    <property type="entry name" value="GGGWT_bact"/>
    <property type="match status" value="1"/>
</dbReference>
<evidence type="ECO:0000313" key="4">
    <source>
        <dbReference type="Proteomes" id="UP000000994"/>
    </source>
</evidence>
<organismHost>
    <name type="scientific">Synechococcus</name>
    <dbReference type="NCBI Taxonomy" id="1129"/>
</organismHost>
<evidence type="ECO:0000256" key="1">
    <source>
        <dbReference type="SAM" id="MobiDB-lite"/>
    </source>
</evidence>
<dbReference type="KEGG" id="vg:3260315"/>
<gene>
    <name evidence="3" type="ORF">S-PM2d089</name>
    <name evidence="2" type="ORF">S-PM2p089</name>
</gene>
<evidence type="ECO:0000313" key="2">
    <source>
        <dbReference type="EMBL" id="CAF34153.1"/>
    </source>
</evidence>
<evidence type="ECO:0000313" key="5">
    <source>
        <dbReference type="Proteomes" id="UP000246186"/>
    </source>
</evidence>
<name>Q5GQW4_BPSYP</name>
<protein>
    <submittedName>
        <fullName evidence="2">Virion structural protein</fullName>
    </submittedName>
</protein>
<dbReference type="EMBL" id="AJ630128">
    <property type="protein sequence ID" value="CAF34153.1"/>
    <property type="molecule type" value="Genomic_DNA"/>
</dbReference>
<accession>Q5GQW4</accession>
<evidence type="ECO:0000313" key="3">
    <source>
        <dbReference type="EMBL" id="CFW42225.1"/>
    </source>
</evidence>
<organism evidence="2 4">
    <name type="scientific">Synechococcus phage S-PM2</name>
    <dbReference type="NCBI Taxonomy" id="238854"/>
    <lineage>
        <taxon>Viruses</taxon>
        <taxon>Duplodnaviria</taxon>
        <taxon>Heunggongvirae</taxon>
        <taxon>Uroviricota</taxon>
        <taxon>Caudoviricetes</taxon>
        <taxon>Pantevenvirales</taxon>
        <taxon>Kyanoviridae</taxon>
        <taxon>Nodensvirus</taxon>
        <taxon>Nodensvirus spm2</taxon>
    </lineage>
</organism>
<reference evidence="2 4" key="1">
    <citation type="journal article" date="2004" name="Proc. Natl. Acad. Sci. U.S.A.">
        <title>Genetic organization of the psbAD region in phages infecting marine Synechococcus strains.</title>
        <authorList>
            <person name="Millard A."/>
            <person name="Clokie M.R."/>
            <person name="Shub D.A."/>
            <person name="Mann N.H."/>
        </authorList>
    </citation>
    <scope>NUCLEOTIDE SEQUENCE [LARGE SCALE GENOMIC DNA]</scope>
</reference>
<sequence length="306" mass="33462">MSEVRVDRINSSSGKISVVNTDILDLSSTKSGLILPQGTTSQENTPSAPSASGATRFDTTTKEIKVYTTLNTWIPIVDTTNPAASTGRIPESGYQLKQLNPSLPSGFYLIKSQNMPEPIEMYVDMETEGGGYDYYPITNGIVVNRVNVPGSGGGENSGTPLGLDLIYPRSPQHYESMIKFCRDVLGQNIGVYFSSFVGAVYRTTSAGNGGGNYTSRVMRDPRFYPSGAPDWRVPDGGRWWLRNTTFGEPNGDYALYGFLGGYGSRTINNGDWDNWNNETANTFYNDLANYTYNSGPNYLVSTNAKP</sequence>